<evidence type="ECO:0008006" key="3">
    <source>
        <dbReference type="Google" id="ProtNLM"/>
    </source>
</evidence>
<protein>
    <recommendedName>
        <fullName evidence="3">LXG domain-containing protein</fullName>
    </recommendedName>
</protein>
<gene>
    <name evidence="1" type="ORF">UFB30_05345</name>
</gene>
<proteinExistence type="predicted"/>
<sequence>MQPVIGQSGTIYRSDTLEVITNVDYVYLQIRRIEEWITDFVASFAEAVHEIVSSFVQMLEGIVETNKQIEQDNQIRRTWSVDTDTRLKSQVIENKPRHQVRKII</sequence>
<accession>A0ABU5KK49</accession>
<organism evidence="1 2">
    <name type="scientific">Jeotgalibacillus haloalkalitolerans</name>
    <dbReference type="NCBI Taxonomy" id="3104292"/>
    <lineage>
        <taxon>Bacteria</taxon>
        <taxon>Bacillati</taxon>
        <taxon>Bacillota</taxon>
        <taxon>Bacilli</taxon>
        <taxon>Bacillales</taxon>
        <taxon>Caryophanaceae</taxon>
        <taxon>Jeotgalibacillus</taxon>
    </lineage>
</organism>
<reference evidence="1 2" key="1">
    <citation type="submission" date="2023-12" db="EMBL/GenBank/DDBJ databases">
        <title>Jeotgalibacillus haloalkaliphilus sp. nov., a novel salt-tolerant bacteria, isolated from the estuary of the Fenhe River into the Yellow River.</title>
        <authorList>
            <person name="Li Y."/>
        </authorList>
    </citation>
    <scope>NUCLEOTIDE SEQUENCE [LARGE SCALE GENOMIC DNA]</scope>
    <source>
        <strain evidence="1 2">HH7-29</strain>
    </source>
</reference>
<comment type="caution">
    <text evidence="1">The sequence shown here is derived from an EMBL/GenBank/DDBJ whole genome shotgun (WGS) entry which is preliminary data.</text>
</comment>
<dbReference type="RefSeq" id="WP_322420656.1">
    <property type="nucleotide sequence ID" value="NZ_JAXQNN010000002.1"/>
</dbReference>
<name>A0ABU5KK49_9BACL</name>
<evidence type="ECO:0000313" key="2">
    <source>
        <dbReference type="Proteomes" id="UP001292084"/>
    </source>
</evidence>
<dbReference type="EMBL" id="JAXQNN010000002">
    <property type="protein sequence ID" value="MDZ5711639.1"/>
    <property type="molecule type" value="Genomic_DNA"/>
</dbReference>
<evidence type="ECO:0000313" key="1">
    <source>
        <dbReference type="EMBL" id="MDZ5711639.1"/>
    </source>
</evidence>
<keyword evidence="2" id="KW-1185">Reference proteome</keyword>
<dbReference type="Proteomes" id="UP001292084">
    <property type="component" value="Unassembled WGS sequence"/>
</dbReference>